<accession>A0AAV9J3X1</accession>
<proteinExistence type="predicted"/>
<keyword evidence="2" id="KW-1185">Reference proteome</keyword>
<evidence type="ECO:0000313" key="2">
    <source>
        <dbReference type="Proteomes" id="UP001324427"/>
    </source>
</evidence>
<name>A0AAV9J3X1_9PEZI</name>
<dbReference type="AlphaFoldDB" id="A0AAV9J3X1"/>
<evidence type="ECO:0000313" key="1">
    <source>
        <dbReference type="EMBL" id="KAK4539585.1"/>
    </source>
</evidence>
<sequence>MSTQRYDPAAVPTDLQEWIDGEHSTNLTVYTSPVFLYASRFTSADLCHGLIYARERLAEAVLSIVKAMTLAEESYSGRINVDVMQRAWGPDVGLGPNVLEDWQWQAEEGEESVFSTDWNKELRLRQTISAFCKLRVKVERDDGTLRKAILWEQDEGAGPKPIKPVTEAQ</sequence>
<reference evidence="1 2" key="1">
    <citation type="submission" date="2021-11" db="EMBL/GenBank/DDBJ databases">
        <title>Black yeast isolated from Biological Soil Crust.</title>
        <authorList>
            <person name="Kurbessoian T."/>
        </authorList>
    </citation>
    <scope>NUCLEOTIDE SEQUENCE [LARGE SCALE GENOMIC DNA]</scope>
    <source>
        <strain evidence="1 2">CCFEE 5522</strain>
    </source>
</reference>
<protein>
    <submittedName>
        <fullName evidence="1">Uncharacterized protein</fullName>
    </submittedName>
</protein>
<gene>
    <name evidence="1" type="ORF">LTR36_010521</name>
</gene>
<dbReference type="Proteomes" id="UP001324427">
    <property type="component" value="Unassembled WGS sequence"/>
</dbReference>
<dbReference type="EMBL" id="JAVFHQ010000089">
    <property type="protein sequence ID" value="KAK4539585.1"/>
    <property type="molecule type" value="Genomic_DNA"/>
</dbReference>
<comment type="caution">
    <text evidence="1">The sequence shown here is derived from an EMBL/GenBank/DDBJ whole genome shotgun (WGS) entry which is preliminary data.</text>
</comment>
<organism evidence="1 2">
    <name type="scientific">Oleoguttula mirabilis</name>
    <dbReference type="NCBI Taxonomy" id="1507867"/>
    <lineage>
        <taxon>Eukaryota</taxon>
        <taxon>Fungi</taxon>
        <taxon>Dikarya</taxon>
        <taxon>Ascomycota</taxon>
        <taxon>Pezizomycotina</taxon>
        <taxon>Dothideomycetes</taxon>
        <taxon>Dothideomycetidae</taxon>
        <taxon>Mycosphaerellales</taxon>
        <taxon>Teratosphaeriaceae</taxon>
        <taxon>Oleoguttula</taxon>
    </lineage>
</organism>